<evidence type="ECO:0008006" key="10">
    <source>
        <dbReference type="Google" id="ProtNLM"/>
    </source>
</evidence>
<accession>A0A4U5MRA8</accession>
<dbReference type="GO" id="GO:0006281">
    <property type="term" value="P:DNA repair"/>
    <property type="evidence" value="ECO:0007669"/>
    <property type="project" value="TreeGrafter"/>
</dbReference>
<evidence type="ECO:0000259" key="7">
    <source>
        <dbReference type="PROSITE" id="PS51194"/>
    </source>
</evidence>
<dbReference type="CDD" id="cd18793">
    <property type="entry name" value="SF2_C_SNF"/>
    <property type="match status" value="1"/>
</dbReference>
<keyword evidence="2" id="KW-0378">Hydrolase</keyword>
<dbReference type="InterPro" id="IPR000330">
    <property type="entry name" value="SNF2_N"/>
</dbReference>
<feature type="region of interest" description="Disordered" evidence="5">
    <location>
        <begin position="27"/>
        <end position="377"/>
    </location>
</feature>
<feature type="compositionally biased region" description="Acidic residues" evidence="5">
    <location>
        <begin position="212"/>
        <end position="223"/>
    </location>
</feature>
<keyword evidence="4" id="KW-0175">Coiled coil</keyword>
<feature type="compositionally biased region" description="Polar residues" evidence="5">
    <location>
        <begin position="198"/>
        <end position="207"/>
    </location>
</feature>
<dbReference type="PROSITE" id="PS51194">
    <property type="entry name" value="HELICASE_CTER"/>
    <property type="match status" value="1"/>
</dbReference>
<dbReference type="EMBL" id="AZBU02000006">
    <property type="protein sequence ID" value="TKR71873.1"/>
    <property type="molecule type" value="Genomic_DNA"/>
</dbReference>
<organism evidence="8 9">
    <name type="scientific">Steinernema carpocapsae</name>
    <name type="common">Entomopathogenic nematode</name>
    <dbReference type="NCBI Taxonomy" id="34508"/>
    <lineage>
        <taxon>Eukaryota</taxon>
        <taxon>Metazoa</taxon>
        <taxon>Ecdysozoa</taxon>
        <taxon>Nematoda</taxon>
        <taxon>Chromadorea</taxon>
        <taxon>Rhabditida</taxon>
        <taxon>Tylenchina</taxon>
        <taxon>Panagrolaimomorpha</taxon>
        <taxon>Strongyloidoidea</taxon>
        <taxon>Steinernematidae</taxon>
        <taxon>Steinernema</taxon>
    </lineage>
</organism>
<dbReference type="InterPro" id="IPR049730">
    <property type="entry name" value="SNF2/RAD54-like_C"/>
</dbReference>
<feature type="compositionally biased region" description="Low complexity" evidence="5">
    <location>
        <begin position="488"/>
        <end position="500"/>
    </location>
</feature>
<dbReference type="SUPFAM" id="SSF52540">
    <property type="entry name" value="P-loop containing nucleoside triphosphate hydrolases"/>
    <property type="match status" value="2"/>
</dbReference>
<dbReference type="InterPro" id="IPR050628">
    <property type="entry name" value="SNF2_RAD54_helicase_TF"/>
</dbReference>
<feature type="compositionally biased region" description="Acidic residues" evidence="5">
    <location>
        <begin position="90"/>
        <end position="106"/>
    </location>
</feature>
<keyword evidence="9" id="KW-1185">Reference proteome</keyword>
<dbReference type="GO" id="GO:0005634">
    <property type="term" value="C:nucleus"/>
    <property type="evidence" value="ECO:0007669"/>
    <property type="project" value="TreeGrafter"/>
</dbReference>
<dbReference type="Gene3D" id="3.40.50.10810">
    <property type="entry name" value="Tandem AAA-ATPase domain"/>
    <property type="match status" value="1"/>
</dbReference>
<dbReference type="STRING" id="34508.A0A4U5MRA8"/>
<reference evidence="8 9" key="1">
    <citation type="journal article" date="2015" name="Genome Biol.">
        <title>Comparative genomics of Steinernema reveals deeply conserved gene regulatory networks.</title>
        <authorList>
            <person name="Dillman A.R."/>
            <person name="Macchietto M."/>
            <person name="Porter C.F."/>
            <person name="Rogers A."/>
            <person name="Williams B."/>
            <person name="Antoshechkin I."/>
            <person name="Lee M.M."/>
            <person name="Goodwin Z."/>
            <person name="Lu X."/>
            <person name="Lewis E.E."/>
            <person name="Goodrich-Blair H."/>
            <person name="Stock S.P."/>
            <person name="Adams B.J."/>
            <person name="Sternberg P.W."/>
            <person name="Mortazavi A."/>
        </authorList>
    </citation>
    <scope>NUCLEOTIDE SEQUENCE [LARGE SCALE GENOMIC DNA]</scope>
    <source>
        <strain evidence="8 9">ALL</strain>
    </source>
</reference>
<evidence type="ECO:0000256" key="3">
    <source>
        <dbReference type="ARBA" id="ARBA00022840"/>
    </source>
</evidence>
<comment type="caution">
    <text evidence="8">The sequence shown here is derived from an EMBL/GenBank/DDBJ whole genome shotgun (WGS) entry which is preliminary data.</text>
</comment>
<dbReference type="Proteomes" id="UP000298663">
    <property type="component" value="Unassembled WGS sequence"/>
</dbReference>
<dbReference type="PROSITE" id="PS51192">
    <property type="entry name" value="HELICASE_ATP_BIND_1"/>
    <property type="match status" value="1"/>
</dbReference>
<dbReference type="Pfam" id="PF00271">
    <property type="entry name" value="Helicase_C"/>
    <property type="match status" value="1"/>
</dbReference>
<feature type="region of interest" description="Disordered" evidence="5">
    <location>
        <begin position="470"/>
        <end position="505"/>
    </location>
</feature>
<dbReference type="InterPro" id="IPR014001">
    <property type="entry name" value="Helicase_ATP-bd"/>
</dbReference>
<sequence>MSDPRKPLKPAPLAPINDDRLLFPRRSMVTSTPVSNRYSQQRIIQKPQLSPITSDYRENVDVTGDLSDDLFAEDSIPSDSPVPPKKSTTDEDDDEVVQDSMVDDSMAEDRVAEDSIVQDSVVDDSMATDSLVQDSMEYRSVHSRSTEGDESDEADHSRSFLEPASRPSNRGPPPSAATPRRQQTLRERLLRKSLQMPKESSSSNSRNIIPEQDSEDEDSDGDSDAPIVQRSQVQKPTRVVLESSADMTISVADSEDEDASGVVVRPVPESSSDDLDDSNQVLEVVPSQAGKPKRVVLDSSADMTIPLVDCEDDDEKGDAVRSKSESSDSDLDGTISVENEESDSSSVVPEPSNEDLDESIQVLDVVPPAEKPKRVALESSADMTISLVDSDYEDASGHSVRSTPESSNNGLDDSIQVLEVVPTQQSTRSRQEIQNELNQAENIRLKTDLNRLPDKGERVLSRIRKLRRELDSLPSEPPRIPEMFQERSSPSDGPGSSHGPKVIAPPKMSSLEMERLVSADKGKRLFGGKMTDNRINQVSKVTGDAIDRIYKQLNTIPEHTETETPKGVKIELMRHQKIGLSWMIWREQQVPPAGILADDMGLGKTLSLISLILHQKNARLEREAANDTESEEARRDAKKKAIAKDQRLVCSNATLVIAPASLINQWAKEIESRVKAGRLNVHVFYGPKPKREKNAKRLAQYDVVITTYNLVGTELISKDIIDDEDDGRRQRKFNESSVLGQIMWDRIILDEAHQIKNRTSNASRAACRLSAINRWCLTGTPIHNELWDLFSLVRFMRVSPFDEEKLWKEYIMMGNKNTQRLNTLIKSLLLRRTKAQTDAITNKPLVDLKPREFTEVEVVLEGLEQKVYQQMFIASQQQVKQLLKNQEDMERYGMIRRKPGESSAMVPVQNPFLFNNTKAKDNFQRMNCILVVLLKLRQACVHLALTKEHIDIDAFDTLGSESNDPTTELNREMANMSIVGDELTNNVLAAVSQDDNGQVEQMFELGYKSAKTRALLKELDKVLEKNDKCVIVSQWTSMLDIVECHLKKRSVRYTSITGKVPTKDRQERVESFNEPDGKGTQVMLLSLTAGGVGLNLIGGNHLFLLDLHWNPALENQACDRIYRMGQRKNVFIHKFICKDTIEQRVLELQNTKTELANGVLDGAMSKKMAKLNMNDLKFLFDLNRPAEPVPERTEPVRPIPLR</sequence>
<evidence type="ECO:0000256" key="1">
    <source>
        <dbReference type="ARBA" id="ARBA00022741"/>
    </source>
</evidence>
<dbReference type="PANTHER" id="PTHR45626:SF50">
    <property type="entry name" value="TRANSCRIPTION TERMINATION FACTOR 2"/>
    <property type="match status" value="1"/>
</dbReference>
<dbReference type="AlphaFoldDB" id="A0A4U5MRA8"/>
<dbReference type="CDD" id="cd18008">
    <property type="entry name" value="DEXDc_SHPRH-like"/>
    <property type="match status" value="1"/>
</dbReference>
<keyword evidence="3" id="KW-0067">ATP-binding</keyword>
<reference evidence="8 9" key="2">
    <citation type="journal article" date="2019" name="G3 (Bethesda)">
        <title>Hybrid Assembly of the Genome of the Entomopathogenic Nematode Steinernema carpocapsae Identifies the X-Chromosome.</title>
        <authorList>
            <person name="Serra L."/>
            <person name="Macchietto M."/>
            <person name="Macias-Munoz A."/>
            <person name="McGill C.J."/>
            <person name="Rodriguez I.M."/>
            <person name="Rodriguez B."/>
            <person name="Murad R."/>
            <person name="Mortazavi A."/>
        </authorList>
    </citation>
    <scope>NUCLEOTIDE SEQUENCE [LARGE SCALE GENOMIC DNA]</scope>
    <source>
        <strain evidence="8 9">ALL</strain>
    </source>
</reference>
<proteinExistence type="predicted"/>
<evidence type="ECO:0000313" key="8">
    <source>
        <dbReference type="EMBL" id="TKR71873.1"/>
    </source>
</evidence>
<dbReference type="GO" id="GO:0016787">
    <property type="term" value="F:hydrolase activity"/>
    <property type="evidence" value="ECO:0007669"/>
    <property type="project" value="UniProtKB-KW"/>
</dbReference>
<dbReference type="SMART" id="SM00487">
    <property type="entry name" value="DEXDc"/>
    <property type="match status" value="1"/>
</dbReference>
<evidence type="ECO:0000256" key="5">
    <source>
        <dbReference type="SAM" id="MobiDB-lite"/>
    </source>
</evidence>
<feature type="compositionally biased region" description="Low complexity" evidence="5">
    <location>
        <begin position="114"/>
        <end position="125"/>
    </location>
</feature>
<dbReference type="Gene3D" id="3.40.50.300">
    <property type="entry name" value="P-loop containing nucleotide triphosphate hydrolases"/>
    <property type="match status" value="1"/>
</dbReference>
<dbReference type="InterPro" id="IPR027417">
    <property type="entry name" value="P-loop_NTPase"/>
</dbReference>
<dbReference type="InterPro" id="IPR038718">
    <property type="entry name" value="SNF2-like_sf"/>
</dbReference>
<protein>
    <recommendedName>
        <fullName evidence="10">Helicase ATP-binding domain-containing protein</fullName>
    </recommendedName>
</protein>
<dbReference type="OrthoDB" id="423559at2759"/>
<evidence type="ECO:0000259" key="6">
    <source>
        <dbReference type="PROSITE" id="PS51192"/>
    </source>
</evidence>
<feature type="domain" description="Helicase ATP-binding" evidence="6">
    <location>
        <begin position="585"/>
        <end position="799"/>
    </location>
</feature>
<keyword evidence="1" id="KW-0547">Nucleotide-binding</keyword>
<feature type="coiled-coil region" evidence="4">
    <location>
        <begin position="423"/>
        <end position="450"/>
    </location>
</feature>
<dbReference type="GO" id="GO:0005524">
    <property type="term" value="F:ATP binding"/>
    <property type="evidence" value="ECO:0007669"/>
    <property type="project" value="UniProtKB-KW"/>
</dbReference>
<evidence type="ECO:0000256" key="4">
    <source>
        <dbReference type="SAM" id="Coils"/>
    </source>
</evidence>
<dbReference type="SMART" id="SM00490">
    <property type="entry name" value="HELICc"/>
    <property type="match status" value="1"/>
</dbReference>
<feature type="domain" description="Helicase C-terminal" evidence="7">
    <location>
        <begin position="1014"/>
        <end position="1172"/>
    </location>
</feature>
<evidence type="ECO:0000256" key="2">
    <source>
        <dbReference type="ARBA" id="ARBA00022801"/>
    </source>
</evidence>
<gene>
    <name evidence="8" type="ORF">L596_019406</name>
</gene>
<feature type="compositionally biased region" description="Basic and acidic residues" evidence="5">
    <location>
        <begin position="136"/>
        <end position="147"/>
    </location>
</feature>
<feature type="compositionally biased region" description="Polar residues" evidence="5">
    <location>
        <begin position="28"/>
        <end position="53"/>
    </location>
</feature>
<evidence type="ECO:0000313" key="9">
    <source>
        <dbReference type="Proteomes" id="UP000298663"/>
    </source>
</evidence>
<dbReference type="PANTHER" id="PTHR45626">
    <property type="entry name" value="TRANSCRIPTION TERMINATION FACTOR 2-RELATED"/>
    <property type="match status" value="1"/>
</dbReference>
<name>A0A4U5MRA8_STECR</name>
<dbReference type="Pfam" id="PF00176">
    <property type="entry name" value="SNF2-rel_dom"/>
    <property type="match status" value="1"/>
</dbReference>
<dbReference type="InterPro" id="IPR001650">
    <property type="entry name" value="Helicase_C-like"/>
</dbReference>
<feature type="compositionally biased region" description="Basic and acidic residues" evidence="5">
    <location>
        <begin position="317"/>
        <end position="326"/>
    </location>
</feature>
<dbReference type="GO" id="GO:0008094">
    <property type="term" value="F:ATP-dependent activity, acting on DNA"/>
    <property type="evidence" value="ECO:0007669"/>
    <property type="project" value="TreeGrafter"/>
</dbReference>